<dbReference type="EMBL" id="CM026421">
    <property type="protein sequence ID" value="KAG0592016.1"/>
    <property type="molecule type" value="Genomic_DNA"/>
</dbReference>
<evidence type="ECO:0000313" key="3">
    <source>
        <dbReference type="Proteomes" id="UP000822688"/>
    </source>
</evidence>
<feature type="compositionally biased region" description="Polar residues" evidence="1">
    <location>
        <begin position="88"/>
        <end position="98"/>
    </location>
</feature>
<dbReference type="AlphaFoldDB" id="A0A8T0J9U2"/>
<gene>
    <name evidence="2" type="ORF">KC19_1G218100</name>
</gene>
<comment type="caution">
    <text evidence="2">The sequence shown here is derived from an EMBL/GenBank/DDBJ whole genome shotgun (WGS) entry which is preliminary data.</text>
</comment>
<sequence>MTNIMTRLPRHVLLRNTRSTGRDQTLDKICSEPDAIYTVLGKMNVNYEILRTSTPTHLSAKRQNRIKRARFRNTPANAHKALNPHSYPIQSNPLSSNSSKRHRAETTGHQTPPQTQNTLHQN</sequence>
<accession>A0A8T0J9U2</accession>
<reference evidence="2" key="1">
    <citation type="submission" date="2020-06" db="EMBL/GenBank/DDBJ databases">
        <title>WGS assembly of Ceratodon purpureus strain R40.</title>
        <authorList>
            <person name="Carey S.B."/>
            <person name="Jenkins J."/>
            <person name="Shu S."/>
            <person name="Lovell J.T."/>
            <person name="Sreedasyam A."/>
            <person name="Maumus F."/>
            <person name="Tiley G.P."/>
            <person name="Fernandez-Pozo N."/>
            <person name="Barry K."/>
            <person name="Chen C."/>
            <person name="Wang M."/>
            <person name="Lipzen A."/>
            <person name="Daum C."/>
            <person name="Saski C.A."/>
            <person name="Payton A.C."/>
            <person name="Mcbreen J.C."/>
            <person name="Conrad R.E."/>
            <person name="Kollar L.M."/>
            <person name="Olsson S."/>
            <person name="Huttunen S."/>
            <person name="Landis J.B."/>
            <person name="Wickett N.J."/>
            <person name="Johnson M.G."/>
            <person name="Rensing S.A."/>
            <person name="Grimwood J."/>
            <person name="Schmutz J."/>
            <person name="Mcdaniel S.F."/>
        </authorList>
    </citation>
    <scope>NUCLEOTIDE SEQUENCE</scope>
    <source>
        <strain evidence="2">R40</strain>
    </source>
</reference>
<dbReference type="Proteomes" id="UP000822688">
    <property type="component" value="Chromosome 1"/>
</dbReference>
<keyword evidence="3" id="KW-1185">Reference proteome</keyword>
<feature type="compositionally biased region" description="Polar residues" evidence="1">
    <location>
        <begin position="107"/>
        <end position="122"/>
    </location>
</feature>
<name>A0A8T0J9U2_CERPU</name>
<proteinExistence type="predicted"/>
<feature type="region of interest" description="Disordered" evidence="1">
    <location>
        <begin position="68"/>
        <end position="122"/>
    </location>
</feature>
<protein>
    <submittedName>
        <fullName evidence="2">Uncharacterized protein</fullName>
    </submittedName>
</protein>
<evidence type="ECO:0000256" key="1">
    <source>
        <dbReference type="SAM" id="MobiDB-lite"/>
    </source>
</evidence>
<evidence type="ECO:0000313" key="2">
    <source>
        <dbReference type="EMBL" id="KAG0592016.1"/>
    </source>
</evidence>
<organism evidence="2 3">
    <name type="scientific">Ceratodon purpureus</name>
    <name type="common">Fire moss</name>
    <name type="synonym">Dicranum purpureum</name>
    <dbReference type="NCBI Taxonomy" id="3225"/>
    <lineage>
        <taxon>Eukaryota</taxon>
        <taxon>Viridiplantae</taxon>
        <taxon>Streptophyta</taxon>
        <taxon>Embryophyta</taxon>
        <taxon>Bryophyta</taxon>
        <taxon>Bryophytina</taxon>
        <taxon>Bryopsida</taxon>
        <taxon>Dicranidae</taxon>
        <taxon>Pseudoditrichales</taxon>
        <taxon>Ditrichaceae</taxon>
        <taxon>Ceratodon</taxon>
    </lineage>
</organism>